<keyword evidence="6" id="KW-0053">Apoptosis</keyword>
<proteinExistence type="predicted"/>
<dbReference type="InterPro" id="IPR000608">
    <property type="entry name" value="UBC"/>
</dbReference>
<evidence type="ECO:0000259" key="16">
    <source>
        <dbReference type="PROSITE" id="PS50127"/>
    </source>
</evidence>
<dbReference type="PANTHER" id="PTHR46116">
    <property type="entry name" value="(E3-INDEPENDENT) E2 UBIQUITIN-CONJUGATING ENZYME"/>
    <property type="match status" value="1"/>
</dbReference>
<evidence type="ECO:0000256" key="11">
    <source>
        <dbReference type="ARBA" id="ARBA00039894"/>
    </source>
</evidence>
<evidence type="ECO:0000256" key="7">
    <source>
        <dbReference type="ARBA" id="ARBA00022741"/>
    </source>
</evidence>
<dbReference type="GeneID" id="96009082"/>
<dbReference type="GO" id="GO:0061631">
    <property type="term" value="F:ubiquitin conjugating enzyme activity"/>
    <property type="evidence" value="ECO:0007669"/>
    <property type="project" value="UniProtKB-EC"/>
</dbReference>
<evidence type="ECO:0000256" key="14">
    <source>
        <dbReference type="ARBA" id="ARBA00042401"/>
    </source>
</evidence>
<evidence type="ECO:0000256" key="4">
    <source>
        <dbReference type="ARBA" id="ARBA00022490"/>
    </source>
</evidence>
<dbReference type="EMBL" id="JAAQHG020000034">
    <property type="protein sequence ID" value="KAL1583574.1"/>
    <property type="molecule type" value="Genomic_DNA"/>
</dbReference>
<keyword evidence="7" id="KW-0547">Nucleotide-binding</keyword>
<dbReference type="GO" id="GO:0004869">
    <property type="term" value="F:cysteine-type endopeptidase inhibitor activity"/>
    <property type="evidence" value="ECO:0007669"/>
    <property type="project" value="TreeGrafter"/>
</dbReference>
<sequence>MAPPSHTANTAGAIKRIAKEIAHIQNGSDLSLAVACRDDDVRQLHALIVGPPETPYEFGFFEFIFKFPRDYPIKSPHVTCITTNSGRTRFGPNIYNTGKVCLSILGTWHGEKGEEWSSAQGLESVLLSIQSLMSSNPMENEPGFEDFKLVHPEAKAYAWKIQHETLRISVIERMEKILKIEAKQPKTWTPVIKRKETTAGSPSSKDDDNDDPNEDDIDDLDENPDLYEYDAMATYNRLNPAPWDPFADLLCRRFLWYYDSYIAAIDKASPRQKDGTAFPTASFEYGGNGMPGAYAYENLRLRLDDIRAALSAECTAWTTAGAAQVAAQTQLATQLAFQFTQLQHHYSQPGSSSGGARLDLSLPDKTNPFAWRLTLFGAPSTNLDAGVFNIALTIPPNFPAAWPRVYVETPIFHARVSATTGALAYFPAKPDEIASHVAAIMGAIEDAEPKFEPRAAVNPEAAALLWGDEGGRKIYRRRLRRSAQESSEF</sequence>
<feature type="region of interest" description="Disordered" evidence="15">
    <location>
        <begin position="191"/>
        <end position="223"/>
    </location>
</feature>
<reference evidence="17 18" key="1">
    <citation type="journal article" date="2020" name="Microbiol. Resour. Announc.">
        <title>Draft Genome Sequence of a Cladosporium Species Isolated from the Mesophotic Ascidian Didemnum maculosum.</title>
        <authorList>
            <person name="Gioti A."/>
            <person name="Siaperas R."/>
            <person name="Nikolaivits E."/>
            <person name="Le Goff G."/>
            <person name="Ouazzani J."/>
            <person name="Kotoulas G."/>
            <person name="Topakas E."/>
        </authorList>
    </citation>
    <scope>NUCLEOTIDE SEQUENCE [LARGE SCALE GENOMIC DNA]</scope>
    <source>
        <strain evidence="17 18">TM138-S3</strain>
    </source>
</reference>
<dbReference type="Pfam" id="PF00179">
    <property type="entry name" value="UQ_con"/>
    <property type="match status" value="2"/>
</dbReference>
<evidence type="ECO:0000256" key="5">
    <source>
        <dbReference type="ARBA" id="ARBA00022679"/>
    </source>
</evidence>
<dbReference type="SUPFAM" id="SSF54495">
    <property type="entry name" value="UBC-like"/>
    <property type="match status" value="2"/>
</dbReference>
<dbReference type="CDD" id="cd23809">
    <property type="entry name" value="UBCc_UBE2Z"/>
    <property type="match status" value="1"/>
</dbReference>
<keyword evidence="5" id="KW-0808">Transferase</keyword>
<dbReference type="Proteomes" id="UP000803884">
    <property type="component" value="Unassembled WGS sequence"/>
</dbReference>
<dbReference type="GO" id="GO:0006915">
    <property type="term" value="P:apoptotic process"/>
    <property type="evidence" value="ECO:0007669"/>
    <property type="project" value="UniProtKB-KW"/>
</dbReference>
<comment type="subcellular location">
    <subcellularLocation>
        <location evidence="2">Cytoplasm</location>
    </subcellularLocation>
    <subcellularLocation>
        <location evidence="1">Nucleus</location>
    </subcellularLocation>
</comment>
<evidence type="ECO:0000256" key="9">
    <source>
        <dbReference type="ARBA" id="ARBA00022840"/>
    </source>
</evidence>
<dbReference type="GO" id="GO:0005524">
    <property type="term" value="F:ATP binding"/>
    <property type="evidence" value="ECO:0007669"/>
    <property type="project" value="UniProtKB-KW"/>
</dbReference>
<dbReference type="PROSITE" id="PS50127">
    <property type="entry name" value="UBC_2"/>
    <property type="match status" value="2"/>
</dbReference>
<keyword evidence="10" id="KW-0539">Nucleus</keyword>
<evidence type="ECO:0000256" key="10">
    <source>
        <dbReference type="ARBA" id="ARBA00023242"/>
    </source>
</evidence>
<evidence type="ECO:0000256" key="13">
    <source>
        <dbReference type="ARBA" id="ARBA00042316"/>
    </source>
</evidence>
<dbReference type="GO" id="GO:0043066">
    <property type="term" value="P:negative regulation of apoptotic process"/>
    <property type="evidence" value="ECO:0007669"/>
    <property type="project" value="TreeGrafter"/>
</dbReference>
<name>A0AB34KF77_9PEZI</name>
<evidence type="ECO:0000256" key="3">
    <source>
        <dbReference type="ARBA" id="ARBA00012486"/>
    </source>
</evidence>
<evidence type="ECO:0000313" key="18">
    <source>
        <dbReference type="Proteomes" id="UP000803884"/>
    </source>
</evidence>
<protein>
    <recommendedName>
        <fullName evidence="11">Ubiquitin-conjugating enzyme E2 Z</fullName>
        <ecNumber evidence="3">2.3.2.23</ecNumber>
    </recommendedName>
    <alternativeName>
        <fullName evidence="12">E2 ubiquitin-conjugating enzyme Z</fullName>
    </alternativeName>
    <alternativeName>
        <fullName evidence="14">Ubiquitin carrier protein Z</fullName>
    </alternativeName>
    <alternativeName>
        <fullName evidence="13">Ubiquitin-protein ligase Z</fullName>
    </alternativeName>
</protein>
<keyword evidence="8" id="KW-0833">Ubl conjugation pathway</keyword>
<dbReference type="EC" id="2.3.2.23" evidence="3"/>
<organism evidence="17 18">
    <name type="scientific">Cladosporium halotolerans</name>
    <dbReference type="NCBI Taxonomy" id="1052096"/>
    <lineage>
        <taxon>Eukaryota</taxon>
        <taxon>Fungi</taxon>
        <taxon>Dikarya</taxon>
        <taxon>Ascomycota</taxon>
        <taxon>Pezizomycotina</taxon>
        <taxon>Dothideomycetes</taxon>
        <taxon>Dothideomycetidae</taxon>
        <taxon>Cladosporiales</taxon>
        <taxon>Cladosporiaceae</taxon>
        <taxon>Cladosporium</taxon>
    </lineage>
</organism>
<dbReference type="GO" id="GO:0005634">
    <property type="term" value="C:nucleus"/>
    <property type="evidence" value="ECO:0007669"/>
    <property type="project" value="UniProtKB-SubCell"/>
</dbReference>
<evidence type="ECO:0000256" key="6">
    <source>
        <dbReference type="ARBA" id="ARBA00022703"/>
    </source>
</evidence>
<evidence type="ECO:0000256" key="1">
    <source>
        <dbReference type="ARBA" id="ARBA00004123"/>
    </source>
</evidence>
<feature type="compositionally biased region" description="Acidic residues" evidence="15">
    <location>
        <begin position="207"/>
        <end position="223"/>
    </location>
</feature>
<keyword evidence="4" id="KW-0963">Cytoplasm</keyword>
<accession>A0AB34KF77</accession>
<feature type="domain" description="UBC core" evidence="16">
    <location>
        <begin position="12"/>
        <end position="170"/>
    </location>
</feature>
<keyword evidence="18" id="KW-1185">Reference proteome</keyword>
<evidence type="ECO:0000256" key="2">
    <source>
        <dbReference type="ARBA" id="ARBA00004496"/>
    </source>
</evidence>
<keyword evidence="9" id="KW-0067">ATP-binding</keyword>
<dbReference type="PANTHER" id="PTHR46116:SF26">
    <property type="entry name" value="UBIQUITIN-CONJUGATING ENZYME E2 Z"/>
    <property type="match status" value="1"/>
</dbReference>
<evidence type="ECO:0000313" key="17">
    <source>
        <dbReference type="EMBL" id="KAL1583574.1"/>
    </source>
</evidence>
<evidence type="ECO:0000256" key="15">
    <source>
        <dbReference type="SAM" id="MobiDB-lite"/>
    </source>
</evidence>
<comment type="caution">
    <text evidence="17">The sequence shown here is derived from an EMBL/GenBank/DDBJ whole genome shotgun (WGS) entry which is preliminary data.</text>
</comment>
<gene>
    <name evidence="17" type="ORF">WHR41_07640</name>
</gene>
<dbReference type="GO" id="GO:0005737">
    <property type="term" value="C:cytoplasm"/>
    <property type="evidence" value="ECO:0007669"/>
    <property type="project" value="UniProtKB-SubCell"/>
</dbReference>
<dbReference type="CDD" id="cd00195">
    <property type="entry name" value="UBCc_UEV"/>
    <property type="match status" value="1"/>
</dbReference>
<dbReference type="Gene3D" id="3.10.110.10">
    <property type="entry name" value="Ubiquitin Conjugating Enzyme"/>
    <property type="match status" value="2"/>
</dbReference>
<feature type="domain" description="UBC core" evidence="16">
    <location>
        <begin position="337"/>
        <end position="488"/>
    </location>
</feature>
<evidence type="ECO:0000256" key="8">
    <source>
        <dbReference type="ARBA" id="ARBA00022786"/>
    </source>
</evidence>
<dbReference type="InterPro" id="IPR016135">
    <property type="entry name" value="UBQ-conjugating_enzyme/RWD"/>
</dbReference>
<evidence type="ECO:0000256" key="12">
    <source>
        <dbReference type="ARBA" id="ARBA00041798"/>
    </source>
</evidence>
<dbReference type="AlphaFoldDB" id="A0AB34KF77"/>
<dbReference type="SMART" id="SM00212">
    <property type="entry name" value="UBCc"/>
    <property type="match status" value="1"/>
</dbReference>
<dbReference type="RefSeq" id="XP_069226681.1">
    <property type="nucleotide sequence ID" value="XM_069376244.1"/>
</dbReference>